<keyword evidence="1" id="KW-0472">Membrane</keyword>
<evidence type="ECO:0000256" key="1">
    <source>
        <dbReference type="SAM" id="Phobius"/>
    </source>
</evidence>
<dbReference type="OrthoDB" id="9804747at2"/>
<protein>
    <submittedName>
        <fullName evidence="3">HD domain-containing protein</fullName>
    </submittedName>
</protein>
<feature type="transmembrane region" description="Helical" evidence="1">
    <location>
        <begin position="38"/>
        <end position="58"/>
    </location>
</feature>
<dbReference type="AlphaFoldDB" id="A0A4R2RSH5"/>
<dbReference type="InterPro" id="IPR037522">
    <property type="entry name" value="HD_GYP_dom"/>
</dbReference>
<evidence type="ECO:0000313" key="4">
    <source>
        <dbReference type="Proteomes" id="UP000294813"/>
    </source>
</evidence>
<accession>A0A4R2RSH5</accession>
<comment type="caution">
    <text evidence="3">The sequence shown here is derived from an EMBL/GenBank/DDBJ whole genome shotgun (WGS) entry which is preliminary data.</text>
</comment>
<dbReference type="InterPro" id="IPR003607">
    <property type="entry name" value="HD/PDEase_dom"/>
</dbReference>
<gene>
    <name evidence="3" type="ORF">EDD73_10585</name>
</gene>
<dbReference type="SMART" id="SM00471">
    <property type="entry name" value="HDc"/>
    <property type="match status" value="1"/>
</dbReference>
<dbReference type="Gene3D" id="1.10.3210.10">
    <property type="entry name" value="Hypothetical protein af1432"/>
    <property type="match status" value="1"/>
</dbReference>
<evidence type="ECO:0000259" key="2">
    <source>
        <dbReference type="PROSITE" id="PS51832"/>
    </source>
</evidence>
<feature type="transmembrane region" description="Helical" evidence="1">
    <location>
        <begin position="12"/>
        <end position="32"/>
    </location>
</feature>
<dbReference type="Pfam" id="PF13487">
    <property type="entry name" value="HD_5"/>
    <property type="match status" value="1"/>
</dbReference>
<feature type="transmembrane region" description="Helical" evidence="1">
    <location>
        <begin position="139"/>
        <end position="157"/>
    </location>
</feature>
<name>A0A4R2RSH5_9FIRM</name>
<keyword evidence="1" id="KW-0812">Transmembrane</keyword>
<sequence>MERFLPLNRSLLLLRLMVVGLVLFYALLQPLQPVGNHAMIWALIFFAYSLLAGVLWHWRIVVHRKIVLALWILDVLWLPWWIAQTGHWQSDFFLAYPLLCFGTAIYFSRWSATILVGTSFLLCLSLSGVAYGTENWQILLWRGLIFILSVYMGQVFAERFCTGHERFSFWNEGESRRNTDKINRLCLAASKKDLYWSMVQVFTATMDAKDSDTRGHSEYVRRYVQLLAKEMNLSPVEQEQVALAAILHDIGKICISQSILRKPGKLTNAEYAEIKMHVTIGEQIISKVPSLRHLTPMIAGHHEWYNGKGYPEGLKGEEIALGARIISVVDTFEAMTANRVYRKALPRAHALAELARGRGTQFDPVVVDAFLALEAKGKLDEVTMNDEEEEQMEGSVAAVD</sequence>
<dbReference type="SUPFAM" id="SSF109604">
    <property type="entry name" value="HD-domain/PDEase-like"/>
    <property type="match status" value="1"/>
</dbReference>
<feature type="domain" description="HD-GYP" evidence="2">
    <location>
        <begin position="191"/>
        <end position="386"/>
    </location>
</feature>
<dbReference type="CDD" id="cd00077">
    <property type="entry name" value="HDc"/>
    <property type="match status" value="1"/>
</dbReference>
<dbReference type="Proteomes" id="UP000294813">
    <property type="component" value="Unassembled WGS sequence"/>
</dbReference>
<proteinExistence type="predicted"/>
<keyword evidence="4" id="KW-1185">Reference proteome</keyword>
<organism evidence="3 4">
    <name type="scientific">Heliophilum fasciatum</name>
    <dbReference type="NCBI Taxonomy" id="35700"/>
    <lineage>
        <taxon>Bacteria</taxon>
        <taxon>Bacillati</taxon>
        <taxon>Bacillota</taxon>
        <taxon>Clostridia</taxon>
        <taxon>Eubacteriales</taxon>
        <taxon>Heliobacteriaceae</taxon>
        <taxon>Heliophilum</taxon>
    </lineage>
</organism>
<keyword evidence="1" id="KW-1133">Transmembrane helix</keyword>
<dbReference type="PROSITE" id="PS51832">
    <property type="entry name" value="HD_GYP"/>
    <property type="match status" value="1"/>
</dbReference>
<feature type="transmembrane region" description="Helical" evidence="1">
    <location>
        <begin position="65"/>
        <end position="82"/>
    </location>
</feature>
<feature type="transmembrane region" description="Helical" evidence="1">
    <location>
        <begin position="114"/>
        <end position="133"/>
    </location>
</feature>
<dbReference type="PANTHER" id="PTHR43155">
    <property type="entry name" value="CYCLIC DI-GMP PHOSPHODIESTERASE PA4108-RELATED"/>
    <property type="match status" value="1"/>
</dbReference>
<dbReference type="RefSeq" id="WP_131918453.1">
    <property type="nucleotide sequence ID" value="NZ_JAOQNU010000005.1"/>
</dbReference>
<reference evidence="3 4" key="1">
    <citation type="submission" date="2019-03" db="EMBL/GenBank/DDBJ databases">
        <title>Genomic Encyclopedia of Type Strains, Phase IV (KMG-IV): sequencing the most valuable type-strain genomes for metagenomic binning, comparative biology and taxonomic classification.</title>
        <authorList>
            <person name="Goeker M."/>
        </authorList>
    </citation>
    <scope>NUCLEOTIDE SEQUENCE [LARGE SCALE GENOMIC DNA]</scope>
    <source>
        <strain evidence="3 4">DSM 11170</strain>
    </source>
</reference>
<dbReference type="PANTHER" id="PTHR43155:SF2">
    <property type="entry name" value="CYCLIC DI-GMP PHOSPHODIESTERASE PA4108"/>
    <property type="match status" value="1"/>
</dbReference>
<evidence type="ECO:0000313" key="3">
    <source>
        <dbReference type="EMBL" id="TCP67190.1"/>
    </source>
</evidence>
<dbReference type="EMBL" id="SLXT01000005">
    <property type="protein sequence ID" value="TCP67190.1"/>
    <property type="molecule type" value="Genomic_DNA"/>
</dbReference>